<evidence type="ECO:0000256" key="9">
    <source>
        <dbReference type="SAM" id="Phobius"/>
    </source>
</evidence>
<feature type="transmembrane region" description="Helical" evidence="9">
    <location>
        <begin position="71"/>
        <end position="90"/>
    </location>
</feature>
<dbReference type="InterPro" id="IPR001248">
    <property type="entry name" value="Pur-cyt_permease"/>
</dbReference>
<evidence type="ECO:0000256" key="1">
    <source>
        <dbReference type="ARBA" id="ARBA00004141"/>
    </source>
</evidence>
<evidence type="ECO:0000313" key="11">
    <source>
        <dbReference type="Proteomes" id="UP001305779"/>
    </source>
</evidence>
<feature type="transmembrane region" description="Helical" evidence="9">
    <location>
        <begin position="209"/>
        <end position="227"/>
    </location>
</feature>
<feature type="transmembrane region" description="Helical" evidence="9">
    <location>
        <begin position="247"/>
        <end position="269"/>
    </location>
</feature>
<evidence type="ECO:0000256" key="8">
    <source>
        <dbReference type="SAM" id="MobiDB-lite"/>
    </source>
</evidence>
<keyword evidence="5 9" id="KW-1133">Transmembrane helix</keyword>
<dbReference type="PIRSF" id="PIRSF002744">
    <property type="entry name" value="Pur-cyt_permease"/>
    <property type="match status" value="1"/>
</dbReference>
<evidence type="ECO:0000313" key="10">
    <source>
        <dbReference type="EMBL" id="KAK4505307.1"/>
    </source>
</evidence>
<evidence type="ECO:0000256" key="3">
    <source>
        <dbReference type="ARBA" id="ARBA00022448"/>
    </source>
</evidence>
<dbReference type="EMBL" id="JAXOVC010000002">
    <property type="protein sequence ID" value="KAK4505307.1"/>
    <property type="molecule type" value="Genomic_DNA"/>
</dbReference>
<sequence>MGRSPDTTTSTHKDERSSTEDIEASHNPSTTPTHLFSRLNAHLPTISGFEARGLERVPPTSRQKTSTLHMLMLWFSANLTINNLSVPMLGPLLMGLGFTDCAWCMTIGVVLGSISTAYMSTWGPVSGCRTMVVLRFFMGYHVAKLCALLNVVLMVGWGTIDCILAGQMLAAISGGRMNVVVGVVIVAVLECLIAGFGLKLFYAYERFAWLPQAFALFVLVGCAGPNFNASLESTLSGSALSAARLTFMTLCFYVPNSWAAAGADFYVYYPETTPKWKTFSLTLVGLVMAFMFVNLLGIGLACGVMASSSWQDAYNVSAGALIVESLAPLGGFGRFCSVVLALGVIANCVPGSYSAAICSQTLGRYFARVPRWSWVVFLVIVQLVLGVAGRNKLFAILQNFLALMGYWLMPMIAIVLLEHILFGRTKYIDWEAWSQPGRQSLGFAALTAFLLGWTGAILGMYQTWFVGPLAKAAGSSDVGMWIGTGFALVSYPLLRCIELKIVGR</sequence>
<dbReference type="PANTHER" id="PTHR31806">
    <property type="entry name" value="PURINE-CYTOSINE PERMEASE FCY2-RELATED"/>
    <property type="match status" value="1"/>
</dbReference>
<feature type="transmembrane region" description="Helical" evidence="9">
    <location>
        <begin position="177"/>
        <end position="202"/>
    </location>
</feature>
<comment type="caution">
    <text evidence="10">The sequence shown here is derived from an EMBL/GenBank/DDBJ whole genome shotgun (WGS) entry which is preliminary data.</text>
</comment>
<feature type="transmembrane region" description="Helical" evidence="9">
    <location>
        <begin position="369"/>
        <end position="388"/>
    </location>
</feature>
<feature type="transmembrane region" description="Helical" evidence="9">
    <location>
        <begin position="281"/>
        <end position="306"/>
    </location>
</feature>
<evidence type="ECO:0000256" key="5">
    <source>
        <dbReference type="ARBA" id="ARBA00022989"/>
    </source>
</evidence>
<gene>
    <name evidence="10" type="ORF">PRZ48_003270</name>
</gene>
<feature type="region of interest" description="Disordered" evidence="8">
    <location>
        <begin position="1"/>
        <end position="33"/>
    </location>
</feature>
<feature type="transmembrane region" description="Helical" evidence="9">
    <location>
        <begin position="326"/>
        <end position="349"/>
    </location>
</feature>
<feature type="compositionally biased region" description="Polar residues" evidence="8">
    <location>
        <begin position="1"/>
        <end position="10"/>
    </location>
</feature>
<organism evidence="10 11">
    <name type="scientific">Zasmidium cellare</name>
    <name type="common">Wine cellar mold</name>
    <name type="synonym">Racodium cellare</name>
    <dbReference type="NCBI Taxonomy" id="395010"/>
    <lineage>
        <taxon>Eukaryota</taxon>
        <taxon>Fungi</taxon>
        <taxon>Dikarya</taxon>
        <taxon>Ascomycota</taxon>
        <taxon>Pezizomycotina</taxon>
        <taxon>Dothideomycetes</taxon>
        <taxon>Dothideomycetidae</taxon>
        <taxon>Mycosphaerellales</taxon>
        <taxon>Mycosphaerellaceae</taxon>
        <taxon>Zasmidium</taxon>
    </lineage>
</organism>
<evidence type="ECO:0000256" key="2">
    <source>
        <dbReference type="ARBA" id="ARBA00008974"/>
    </source>
</evidence>
<feature type="transmembrane region" description="Helical" evidence="9">
    <location>
        <begin position="96"/>
        <end position="120"/>
    </location>
</feature>
<keyword evidence="3 7" id="KW-0813">Transport</keyword>
<evidence type="ECO:0000256" key="7">
    <source>
        <dbReference type="PIRNR" id="PIRNR002744"/>
    </source>
</evidence>
<dbReference type="Proteomes" id="UP001305779">
    <property type="component" value="Unassembled WGS sequence"/>
</dbReference>
<evidence type="ECO:0000256" key="6">
    <source>
        <dbReference type="ARBA" id="ARBA00023136"/>
    </source>
</evidence>
<evidence type="ECO:0000256" key="4">
    <source>
        <dbReference type="ARBA" id="ARBA00022692"/>
    </source>
</evidence>
<protein>
    <submittedName>
        <fullName evidence="10">Uncharacterized protein</fullName>
    </submittedName>
</protein>
<comment type="similarity">
    <text evidence="2 7">Belongs to the purine-cytosine permease (2.A.39) family.</text>
</comment>
<comment type="subcellular location">
    <subcellularLocation>
        <location evidence="1">Membrane</location>
        <topology evidence="1">Multi-pass membrane protein</topology>
    </subcellularLocation>
</comment>
<keyword evidence="11" id="KW-1185">Reference proteome</keyword>
<dbReference type="PANTHER" id="PTHR31806:SF8">
    <property type="entry name" value="TRANSPORTER, PUTATIVE (AFU_ORTHOLOGUE AFUA_2G03000)-RELATED"/>
    <property type="match status" value="1"/>
</dbReference>
<feature type="transmembrane region" description="Helical" evidence="9">
    <location>
        <begin position="400"/>
        <end position="422"/>
    </location>
</feature>
<dbReference type="Gene3D" id="1.10.4160.10">
    <property type="entry name" value="Hydantoin permease"/>
    <property type="match status" value="1"/>
</dbReference>
<dbReference type="Pfam" id="PF02133">
    <property type="entry name" value="Transp_cyt_pur"/>
    <property type="match status" value="1"/>
</dbReference>
<proteinExistence type="inferred from homology"/>
<feature type="transmembrane region" description="Helical" evidence="9">
    <location>
        <begin position="443"/>
        <end position="466"/>
    </location>
</feature>
<keyword evidence="6 7" id="KW-0472">Membrane</keyword>
<name>A0ABR0EUK6_ZASCE</name>
<reference evidence="10 11" key="1">
    <citation type="journal article" date="2023" name="G3 (Bethesda)">
        <title>A chromosome-level genome assembly of Zasmidium syzygii isolated from banana leaves.</title>
        <authorList>
            <person name="van Westerhoven A.C."/>
            <person name="Mehrabi R."/>
            <person name="Talebi R."/>
            <person name="Steentjes M.B.F."/>
            <person name="Corcolon B."/>
            <person name="Chong P.A."/>
            <person name="Kema G.H.J."/>
            <person name="Seidl M.F."/>
        </authorList>
    </citation>
    <scope>NUCLEOTIDE SEQUENCE [LARGE SCALE GENOMIC DNA]</scope>
    <source>
        <strain evidence="10 11">P124</strain>
    </source>
</reference>
<dbReference type="InterPro" id="IPR026030">
    <property type="entry name" value="Pur-cyt_permease_Fcy2/21/22"/>
</dbReference>
<accession>A0ABR0EUK6</accession>
<feature type="transmembrane region" description="Helical" evidence="9">
    <location>
        <begin position="478"/>
        <end position="494"/>
    </location>
</feature>
<keyword evidence="4 9" id="KW-0812">Transmembrane</keyword>